<keyword evidence="6 10" id="KW-0594">Phospholipid biosynthesis</keyword>
<comment type="pathway">
    <text evidence="10">Lipid metabolism; phospholipid metabolism.</text>
</comment>
<dbReference type="GO" id="GO:0005737">
    <property type="term" value="C:cytoplasm"/>
    <property type="evidence" value="ECO:0007669"/>
    <property type="project" value="UniProtKB-SubCell"/>
</dbReference>
<dbReference type="UniPathway" id="UPA00085"/>
<accession>A0A6G7VLF1</accession>
<comment type="catalytic activity">
    <reaction evidence="1 10">
        <text>a fatty acyl-[ACP] + phosphate = an acyl phosphate + holo-[ACP]</text>
        <dbReference type="Rhea" id="RHEA:42292"/>
        <dbReference type="Rhea" id="RHEA-COMP:9685"/>
        <dbReference type="Rhea" id="RHEA-COMP:14125"/>
        <dbReference type="ChEBI" id="CHEBI:43474"/>
        <dbReference type="ChEBI" id="CHEBI:59918"/>
        <dbReference type="ChEBI" id="CHEBI:64479"/>
        <dbReference type="ChEBI" id="CHEBI:138651"/>
        <dbReference type="EC" id="2.3.1.274"/>
    </reaction>
</comment>
<dbReference type="PANTHER" id="PTHR30100:SF1">
    <property type="entry name" value="PHOSPHATE ACYLTRANSFERASE"/>
    <property type="match status" value="1"/>
</dbReference>
<dbReference type="RefSeq" id="WP_166190390.1">
    <property type="nucleotide sequence ID" value="NZ_CP049811.1"/>
</dbReference>
<name>A0A6G7VLF1_9RHOB</name>
<dbReference type="PIRSF" id="PIRSF002465">
    <property type="entry name" value="Phsphlp_syn_PlsX"/>
    <property type="match status" value="1"/>
</dbReference>
<keyword evidence="5 10" id="KW-0443">Lipid metabolism</keyword>
<dbReference type="NCBIfam" id="TIGR00182">
    <property type="entry name" value="plsX"/>
    <property type="match status" value="1"/>
</dbReference>
<protein>
    <recommendedName>
        <fullName evidence="8 10">Phosphate acyltransferase</fullName>
        <ecNumber evidence="8 10">2.3.1.274</ecNumber>
    </recommendedName>
    <alternativeName>
        <fullName evidence="10">Acyl-ACP phosphotransacylase</fullName>
    </alternativeName>
    <alternativeName>
        <fullName evidence="10">Acyl-[acyl-carrier-protein]--phosphate acyltransferase</fullName>
    </alternativeName>
    <alternativeName>
        <fullName evidence="10">Phosphate-acyl-ACP acyltransferase</fullName>
    </alternativeName>
</protein>
<dbReference type="InterPro" id="IPR003664">
    <property type="entry name" value="FA_synthesis"/>
</dbReference>
<dbReference type="Pfam" id="PF02504">
    <property type="entry name" value="FA_synthesis"/>
    <property type="match status" value="1"/>
</dbReference>
<keyword evidence="11" id="KW-0012">Acyltransferase</keyword>
<organism evidence="11 12">
    <name type="scientific">Pontivivens nitratireducens</name>
    <dbReference type="NCBI Taxonomy" id="2758038"/>
    <lineage>
        <taxon>Bacteria</taxon>
        <taxon>Pseudomonadati</taxon>
        <taxon>Pseudomonadota</taxon>
        <taxon>Alphaproteobacteria</taxon>
        <taxon>Rhodobacterales</taxon>
        <taxon>Paracoccaceae</taxon>
        <taxon>Pontivivens</taxon>
    </lineage>
</organism>
<keyword evidence="2 10" id="KW-0963">Cytoplasm</keyword>
<comment type="similarity">
    <text evidence="10">Belongs to the PlsX family.</text>
</comment>
<evidence type="ECO:0000256" key="7">
    <source>
        <dbReference type="ARBA" id="ARBA00023264"/>
    </source>
</evidence>
<evidence type="ECO:0000256" key="1">
    <source>
        <dbReference type="ARBA" id="ARBA00001232"/>
    </source>
</evidence>
<evidence type="ECO:0000256" key="6">
    <source>
        <dbReference type="ARBA" id="ARBA00023209"/>
    </source>
</evidence>
<comment type="subunit">
    <text evidence="9 10">Homodimer. Probably interacts with PlsY.</text>
</comment>
<evidence type="ECO:0000256" key="5">
    <source>
        <dbReference type="ARBA" id="ARBA00023098"/>
    </source>
</evidence>
<evidence type="ECO:0000256" key="8">
    <source>
        <dbReference type="ARBA" id="ARBA00024069"/>
    </source>
</evidence>
<keyword evidence="3 10" id="KW-0444">Lipid biosynthesis</keyword>
<dbReference type="GO" id="GO:0006633">
    <property type="term" value="P:fatty acid biosynthetic process"/>
    <property type="evidence" value="ECO:0007669"/>
    <property type="project" value="UniProtKB-UniRule"/>
</dbReference>
<dbReference type="AlphaFoldDB" id="A0A6G7VLF1"/>
<evidence type="ECO:0000256" key="4">
    <source>
        <dbReference type="ARBA" id="ARBA00022679"/>
    </source>
</evidence>
<reference evidence="11 12" key="1">
    <citation type="submission" date="2020-03" db="EMBL/GenBank/DDBJ databases">
        <title>Complete genome sequence of Monaibacterium sp. ALG8 with diverse plasmids.</title>
        <authorList>
            <person name="Sun C."/>
        </authorList>
    </citation>
    <scope>NUCLEOTIDE SEQUENCE [LARGE SCALE GENOMIC DNA]</scope>
    <source>
        <strain evidence="11 12">ALG8</strain>
    </source>
</reference>
<evidence type="ECO:0000256" key="10">
    <source>
        <dbReference type="HAMAP-Rule" id="MF_00019"/>
    </source>
</evidence>
<proteinExistence type="inferred from homology"/>
<evidence type="ECO:0000256" key="3">
    <source>
        <dbReference type="ARBA" id="ARBA00022516"/>
    </source>
</evidence>
<evidence type="ECO:0000313" key="12">
    <source>
        <dbReference type="Proteomes" id="UP000500791"/>
    </source>
</evidence>
<dbReference type="PANTHER" id="PTHR30100">
    <property type="entry name" value="FATTY ACID/PHOSPHOLIPID SYNTHESIS PROTEIN PLSX"/>
    <property type="match status" value="1"/>
</dbReference>
<keyword evidence="4 10" id="KW-0808">Transferase</keyword>
<keyword evidence="12" id="KW-1185">Reference proteome</keyword>
<sequence length="347" mass="36792">MARDIVISIDAMGGDSGPAAIVGGMVISASKNDEIRYIVHGDEAELRPLIEKQQALDGIVEIRHCDDVISMTEKPSRAMRSGKDSSMWGTLQTVEKGDATVAVSCGNTGALMAISMLRLRRAPGVDRPAIAVLWPSRGKTGHTVVLDVGADIRAEARDLVQYAIMGTEYARLDLNLDQPRVGLLNVGTEEHKGRAALHEAATLLESLAAEPDSGMRFVGFAEGSDIGTGEVDVIVTDGFTGNVALKTAEGTATLIHSFLREAMGHSVFSRIGALFALTSLRRLQKRLDPRRRNGGVFLGLNGAVVKSHGGADATGVSAAIKLAFRLAQNGFTQKVAERVAKAAEPNE</sequence>
<dbReference type="EMBL" id="CP049811">
    <property type="protein sequence ID" value="QIK40678.1"/>
    <property type="molecule type" value="Genomic_DNA"/>
</dbReference>
<keyword evidence="7 10" id="KW-1208">Phospholipid metabolism</keyword>
<dbReference type="HAMAP" id="MF_00019">
    <property type="entry name" value="PlsX"/>
    <property type="match status" value="1"/>
</dbReference>
<dbReference type="EC" id="2.3.1.274" evidence="8 10"/>
<dbReference type="SUPFAM" id="SSF53659">
    <property type="entry name" value="Isocitrate/Isopropylmalate dehydrogenase-like"/>
    <property type="match status" value="1"/>
</dbReference>
<evidence type="ECO:0000313" key="11">
    <source>
        <dbReference type="EMBL" id="QIK40678.1"/>
    </source>
</evidence>
<gene>
    <name evidence="10 11" type="primary">plsX</name>
    <name evidence="11" type="ORF">G8E03_07800</name>
</gene>
<comment type="function">
    <text evidence="10">Catalyzes the reversible formation of acyl-phosphate (acyl-PO(4)) from acyl-[acyl-carrier-protein] (acyl-ACP). This enzyme utilizes acyl-ACP as fatty acyl donor, but not acyl-CoA.</text>
</comment>
<dbReference type="InterPro" id="IPR012281">
    <property type="entry name" value="Phospholipid_synth_PlsX-like"/>
</dbReference>
<dbReference type="GO" id="GO:0043811">
    <property type="term" value="F:phosphate:acyl-[acyl carrier protein] acyltransferase activity"/>
    <property type="evidence" value="ECO:0007669"/>
    <property type="project" value="UniProtKB-UniRule"/>
</dbReference>
<evidence type="ECO:0000256" key="9">
    <source>
        <dbReference type="ARBA" id="ARBA00046608"/>
    </source>
</evidence>
<dbReference type="KEGG" id="mon:G8E03_07800"/>
<evidence type="ECO:0000256" key="2">
    <source>
        <dbReference type="ARBA" id="ARBA00022490"/>
    </source>
</evidence>
<dbReference type="GO" id="GO:0008654">
    <property type="term" value="P:phospholipid biosynthetic process"/>
    <property type="evidence" value="ECO:0007669"/>
    <property type="project" value="UniProtKB-KW"/>
</dbReference>
<dbReference type="Proteomes" id="UP000500791">
    <property type="component" value="Chromosome"/>
</dbReference>
<dbReference type="Gene3D" id="3.40.718.10">
    <property type="entry name" value="Isopropylmalate Dehydrogenase"/>
    <property type="match status" value="1"/>
</dbReference>
<comment type="subcellular location">
    <subcellularLocation>
        <location evidence="10">Cytoplasm</location>
    </subcellularLocation>
    <text evidence="10">Associated with the membrane possibly through PlsY.</text>
</comment>